<dbReference type="Gene3D" id="3.90.190.10">
    <property type="entry name" value="Protein tyrosine phosphatase superfamily"/>
    <property type="match status" value="1"/>
</dbReference>
<dbReference type="InterPro" id="IPR020422">
    <property type="entry name" value="TYR_PHOSPHATASE_DUAL_dom"/>
</dbReference>
<dbReference type="GO" id="GO:0005737">
    <property type="term" value="C:cytoplasm"/>
    <property type="evidence" value="ECO:0007669"/>
    <property type="project" value="TreeGrafter"/>
</dbReference>
<reference evidence="7 8" key="1">
    <citation type="submission" date="2016-10" db="EMBL/GenBank/DDBJ databases">
        <authorList>
            <person name="Cai Z."/>
        </authorList>
    </citation>
    <scope>NUCLEOTIDE SEQUENCE [LARGE SCALE GENOMIC DNA]</scope>
</reference>
<dbReference type="SUPFAM" id="SSF52799">
    <property type="entry name" value="(Phosphotyrosine protein) phosphatases II"/>
    <property type="match status" value="1"/>
</dbReference>
<dbReference type="STRING" id="3088.A0A383VRZ3"/>
<gene>
    <name evidence="7" type="ORF">BQ4739_LOCUS7587</name>
</gene>
<dbReference type="Proteomes" id="UP000256970">
    <property type="component" value="Unassembled WGS sequence"/>
</dbReference>
<sequence>MLTPAAVTAPFWGLVAWATACENVQKRRISVERSFYAKKSVGHRLPTDFCPDDDDLEAFSPEIANDWPAEPEADEADLDTGDGMAEEVVEMLDDRPMKVHEGLFIGSVMAEANKHMLLRAGITDILQVAQGLFPHHPLVFNYMNIQVQDVPSEDLVAFFPKCFEFIDRAISKGGRVLVHCAAGVSRSATVVLGYLMARCGMDLTAAVEHLKAVRPWVCPNLGFLKQLETYQGLSHDMSKWRAWHLVWQEQQQQLGSQQLQELQQQQQHYIQVAQVAQRPQQQQQQQQQQGSAGVSGALPCGPHLANGSSLYGSFQSGSSSSSSSSRATALSSAEAAAAFGCSFENPSGSSSRTLQQQQQQQGAGSSQRVGGSSSSSSSSQTTQSSSSRALSISSTSKSSSSSSGDADVGVPCSVPSGFNAQAWRSENVACHGYSRSAPAAAVPLASELQQQQQQQPFKRSCLHRSSAGSDQQQQHLHWQPSFTGAAPAAGAAAAAAGGCSGALDLLPPHSPPQHHHQQQQQQQQQQRPVGLPPVHSCVRQQQPCDCCTHAAAAHSRPAGRHVGFAVAAADVADAPMDTSEVGMPAQSAGSAAAAAAAATAAAAVGQVDEEMQEAVAALHVSHDA</sequence>
<evidence type="ECO:0000259" key="6">
    <source>
        <dbReference type="PROSITE" id="PS50056"/>
    </source>
</evidence>
<evidence type="ECO:0000256" key="4">
    <source>
        <dbReference type="SAM" id="SignalP"/>
    </source>
</evidence>
<dbReference type="PROSITE" id="PS50054">
    <property type="entry name" value="TYR_PHOSPHATASE_DUAL"/>
    <property type="match status" value="1"/>
</dbReference>
<dbReference type="Pfam" id="PF00782">
    <property type="entry name" value="DSPc"/>
    <property type="match status" value="1"/>
</dbReference>
<dbReference type="InterPro" id="IPR016130">
    <property type="entry name" value="Tyr_Pase_AS"/>
</dbReference>
<dbReference type="PROSITE" id="PS50056">
    <property type="entry name" value="TYR_PHOSPHATASE_2"/>
    <property type="match status" value="1"/>
</dbReference>
<accession>A0A383VRZ3</accession>
<feature type="signal peptide" evidence="4">
    <location>
        <begin position="1"/>
        <end position="20"/>
    </location>
</feature>
<dbReference type="InterPro" id="IPR000340">
    <property type="entry name" value="Dual-sp_phosphatase_cat-dom"/>
</dbReference>
<dbReference type="PROSITE" id="PS00383">
    <property type="entry name" value="TYR_PHOSPHATASE_1"/>
    <property type="match status" value="1"/>
</dbReference>
<feature type="domain" description="Tyrosine specific protein phosphatases" evidence="6">
    <location>
        <begin position="156"/>
        <end position="215"/>
    </location>
</feature>
<feature type="region of interest" description="Disordered" evidence="3">
    <location>
        <begin position="444"/>
        <end position="477"/>
    </location>
</feature>
<evidence type="ECO:0000256" key="3">
    <source>
        <dbReference type="SAM" id="MobiDB-lite"/>
    </source>
</evidence>
<dbReference type="PANTHER" id="PTHR46377:SF5">
    <property type="entry name" value="DUAL SPECIFICITY PHOSPHATASE"/>
    <property type="match status" value="1"/>
</dbReference>
<evidence type="ECO:0000313" key="7">
    <source>
        <dbReference type="EMBL" id="SZX67166.1"/>
    </source>
</evidence>
<protein>
    <recommendedName>
        <fullName evidence="9">Protein-serine/threonine phosphatase</fullName>
    </recommendedName>
</protein>
<dbReference type="InterPro" id="IPR003595">
    <property type="entry name" value="Tyr_Pase_cat"/>
</dbReference>
<dbReference type="AlphaFoldDB" id="A0A383VRZ3"/>
<evidence type="ECO:0008006" key="9">
    <source>
        <dbReference type="Google" id="ProtNLM"/>
    </source>
</evidence>
<feature type="compositionally biased region" description="Polar residues" evidence="3">
    <location>
        <begin position="466"/>
        <end position="477"/>
    </location>
</feature>
<feature type="region of interest" description="Disordered" evidence="3">
    <location>
        <begin position="500"/>
        <end position="534"/>
    </location>
</feature>
<feature type="compositionally biased region" description="Low complexity" evidence="3">
    <location>
        <begin position="344"/>
        <end position="404"/>
    </location>
</feature>
<feature type="region of interest" description="Disordered" evidence="3">
    <location>
        <begin position="344"/>
        <end position="408"/>
    </location>
</feature>
<dbReference type="InterPro" id="IPR029021">
    <property type="entry name" value="Prot-tyrosine_phosphatase-like"/>
</dbReference>
<evidence type="ECO:0000256" key="1">
    <source>
        <dbReference type="ARBA" id="ARBA00022801"/>
    </source>
</evidence>
<dbReference type="CDD" id="cd14498">
    <property type="entry name" value="DSP"/>
    <property type="match status" value="1"/>
</dbReference>
<feature type="domain" description="Tyrosine-protein phosphatase" evidence="5">
    <location>
        <begin position="95"/>
        <end position="236"/>
    </location>
</feature>
<dbReference type="PANTHER" id="PTHR46377">
    <property type="entry name" value="DUAL SPECIFICITY PROTEIN PHOSPHATASE 19"/>
    <property type="match status" value="1"/>
</dbReference>
<keyword evidence="4" id="KW-0732">Signal</keyword>
<name>A0A383VRZ3_TETOB</name>
<evidence type="ECO:0000256" key="2">
    <source>
        <dbReference type="ARBA" id="ARBA00022912"/>
    </source>
</evidence>
<evidence type="ECO:0000259" key="5">
    <source>
        <dbReference type="PROSITE" id="PS50054"/>
    </source>
</evidence>
<dbReference type="EMBL" id="FNXT01000773">
    <property type="protein sequence ID" value="SZX67166.1"/>
    <property type="molecule type" value="Genomic_DNA"/>
</dbReference>
<proteinExistence type="predicted"/>
<dbReference type="SMART" id="SM00195">
    <property type="entry name" value="DSPc"/>
    <property type="match status" value="1"/>
</dbReference>
<keyword evidence="2" id="KW-0904">Protein phosphatase</keyword>
<organism evidence="7 8">
    <name type="scientific">Tetradesmus obliquus</name>
    <name type="common">Green alga</name>
    <name type="synonym">Acutodesmus obliquus</name>
    <dbReference type="NCBI Taxonomy" id="3088"/>
    <lineage>
        <taxon>Eukaryota</taxon>
        <taxon>Viridiplantae</taxon>
        <taxon>Chlorophyta</taxon>
        <taxon>core chlorophytes</taxon>
        <taxon>Chlorophyceae</taxon>
        <taxon>CS clade</taxon>
        <taxon>Sphaeropleales</taxon>
        <taxon>Scenedesmaceae</taxon>
        <taxon>Tetradesmus</taxon>
    </lineage>
</organism>
<evidence type="ECO:0000313" key="8">
    <source>
        <dbReference type="Proteomes" id="UP000256970"/>
    </source>
</evidence>
<keyword evidence="1" id="KW-0378">Hydrolase</keyword>
<dbReference type="GO" id="GO:0008579">
    <property type="term" value="F:JUN kinase phosphatase activity"/>
    <property type="evidence" value="ECO:0007669"/>
    <property type="project" value="TreeGrafter"/>
</dbReference>
<dbReference type="InterPro" id="IPR000387">
    <property type="entry name" value="Tyr_Pase_dom"/>
</dbReference>
<feature type="chain" id="PRO_5016838432" description="Protein-serine/threonine phosphatase" evidence="4">
    <location>
        <begin position="21"/>
        <end position="624"/>
    </location>
</feature>
<keyword evidence="8" id="KW-1185">Reference proteome</keyword>
<dbReference type="SMART" id="SM00404">
    <property type="entry name" value="PTPc_motif"/>
    <property type="match status" value="1"/>
</dbReference>